<evidence type="ECO:0000313" key="2">
    <source>
        <dbReference type="Proteomes" id="UP000248961"/>
    </source>
</evidence>
<reference evidence="1 2" key="1">
    <citation type="submission" date="2018-02" db="EMBL/GenBank/DDBJ databases">
        <title>The genomes of Aspergillus section Nigri reveals drivers in fungal speciation.</title>
        <authorList>
            <consortium name="DOE Joint Genome Institute"/>
            <person name="Vesth T.C."/>
            <person name="Nybo J."/>
            <person name="Theobald S."/>
            <person name="Brandl J."/>
            <person name="Frisvad J.C."/>
            <person name="Nielsen K.F."/>
            <person name="Lyhne E.K."/>
            <person name="Kogle M.E."/>
            <person name="Kuo A."/>
            <person name="Riley R."/>
            <person name="Clum A."/>
            <person name="Nolan M."/>
            <person name="Lipzen A."/>
            <person name="Salamov A."/>
            <person name="Henrissat B."/>
            <person name="Wiebenga A."/>
            <person name="De vries R.P."/>
            <person name="Grigoriev I.V."/>
            <person name="Mortensen U.H."/>
            <person name="Andersen M.R."/>
            <person name="Baker S.E."/>
        </authorList>
    </citation>
    <scope>NUCLEOTIDE SEQUENCE [LARGE SCALE GENOMIC DNA]</scope>
    <source>
        <strain evidence="1 2">CBS 101889</strain>
    </source>
</reference>
<dbReference type="Proteomes" id="UP000248961">
    <property type="component" value="Unassembled WGS sequence"/>
</dbReference>
<gene>
    <name evidence="1" type="ORF">BO97DRAFT_232045</name>
</gene>
<name>A0A395HIX4_ASPHC</name>
<protein>
    <submittedName>
        <fullName evidence="1">Uncharacterized protein</fullName>
    </submittedName>
</protein>
<keyword evidence="2" id="KW-1185">Reference proteome</keyword>
<dbReference type="RefSeq" id="XP_025547025.1">
    <property type="nucleotide sequence ID" value="XM_025690731.1"/>
</dbReference>
<proteinExistence type="predicted"/>
<dbReference type="AlphaFoldDB" id="A0A395HIX4"/>
<sequence length="124" mass="13430">MQDAATKQIDTDLLKEISGLSIHPEHSYTFPCLSQLKQRVPTTNRTATHSLDNTAIPITCPAMEDPRLALGVVRTVAQPNRLVVLDLVQGPQASALMFLVGQERGLVILEDLDLQGVGEDAGDE</sequence>
<dbReference type="VEuPathDB" id="FungiDB:BO97DRAFT_232045"/>
<dbReference type="GeneID" id="37195020"/>
<dbReference type="EMBL" id="KZ824323">
    <property type="protein sequence ID" value="RAL07871.1"/>
    <property type="molecule type" value="Genomic_DNA"/>
</dbReference>
<organism evidence="1 2">
    <name type="scientific">Aspergillus homomorphus (strain CBS 101889)</name>
    <dbReference type="NCBI Taxonomy" id="1450537"/>
    <lineage>
        <taxon>Eukaryota</taxon>
        <taxon>Fungi</taxon>
        <taxon>Dikarya</taxon>
        <taxon>Ascomycota</taxon>
        <taxon>Pezizomycotina</taxon>
        <taxon>Eurotiomycetes</taxon>
        <taxon>Eurotiomycetidae</taxon>
        <taxon>Eurotiales</taxon>
        <taxon>Aspergillaceae</taxon>
        <taxon>Aspergillus</taxon>
        <taxon>Aspergillus subgen. Circumdati</taxon>
    </lineage>
</organism>
<accession>A0A395HIX4</accession>
<evidence type="ECO:0000313" key="1">
    <source>
        <dbReference type="EMBL" id="RAL07871.1"/>
    </source>
</evidence>